<comment type="caution">
    <text evidence="1">The sequence shown here is derived from an EMBL/GenBank/DDBJ whole genome shotgun (WGS) entry which is preliminary data.</text>
</comment>
<dbReference type="InterPro" id="IPR056209">
    <property type="entry name" value="SU10_adaptor"/>
</dbReference>
<dbReference type="OrthoDB" id="9130968at2"/>
<name>V8FUK5_9BURK</name>
<dbReference type="RefSeq" id="WP_023952805.1">
    <property type="nucleotide sequence ID" value="NZ_AYSV01000118.1"/>
</dbReference>
<dbReference type="Proteomes" id="UP000018766">
    <property type="component" value="Unassembled WGS sequence"/>
</dbReference>
<keyword evidence="2" id="KW-1185">Reference proteome</keyword>
<protein>
    <submittedName>
        <fullName evidence="1">Uncharacterized protein</fullName>
    </submittedName>
</protein>
<evidence type="ECO:0000313" key="1">
    <source>
        <dbReference type="EMBL" id="ETD67551.1"/>
    </source>
</evidence>
<gene>
    <name evidence="1" type="ORF">V757_11215</name>
</gene>
<proteinExistence type="predicted"/>
<dbReference type="EMBL" id="AYSV01000118">
    <property type="protein sequence ID" value="ETD67551.1"/>
    <property type="molecule type" value="Genomic_DNA"/>
</dbReference>
<reference evidence="1 2" key="1">
    <citation type="submission" date="2013-11" db="EMBL/GenBank/DDBJ databases">
        <title>Genomic analysis of Pelistega sp. HM-7.</title>
        <authorList>
            <person name="Kumbhare S.V."/>
            <person name="Shetty S.A."/>
            <person name="Sharma O."/>
            <person name="Dhotre D.P."/>
        </authorList>
    </citation>
    <scope>NUCLEOTIDE SEQUENCE [LARGE SCALE GENOMIC DNA]</scope>
    <source>
        <strain evidence="1 2">HM-7</strain>
    </source>
</reference>
<dbReference type="AlphaFoldDB" id="V8FUK5"/>
<sequence length="210" mass="23760">MTTVSFDEFKHEIRLAIGEAPDDLIANYVRLAIIELCERSQVLARTIEIDLQCGVEEYYIETEEDERIVSIQRICVDGNCCSDNAILRASEPCDTGCTVHSRAIWFVPPDTLNIRPVPTSNKEGAVKVFVAVAPTREACSVDQLIYERYFDTVINGALARLYLAKTTPWHDRGLAEYHRQLFDKGVAVAGMDRQTGHMRGRIKMTPRRII</sequence>
<organism evidence="1 2">
    <name type="scientific">Pelistega indica</name>
    <dbReference type="NCBI Taxonomy" id="1414851"/>
    <lineage>
        <taxon>Bacteria</taxon>
        <taxon>Pseudomonadati</taxon>
        <taxon>Pseudomonadota</taxon>
        <taxon>Betaproteobacteria</taxon>
        <taxon>Burkholderiales</taxon>
        <taxon>Alcaligenaceae</taxon>
        <taxon>Pelistega</taxon>
    </lineage>
</organism>
<evidence type="ECO:0000313" key="2">
    <source>
        <dbReference type="Proteomes" id="UP000018766"/>
    </source>
</evidence>
<dbReference type="Pfam" id="PF24175">
    <property type="entry name" value="SU10_adaptor"/>
    <property type="match status" value="1"/>
</dbReference>
<accession>V8FUK5</accession>